<dbReference type="InterPro" id="IPR019448">
    <property type="entry name" value="NT-C2"/>
</dbReference>
<name>A0A9W4D4C9_BLUGR</name>
<comment type="caution">
    <text evidence="2">The sequence shown here is derived from an EMBL/GenBank/DDBJ whole genome shotgun (WGS) entry which is preliminary data.</text>
</comment>
<dbReference type="Pfam" id="PF10358">
    <property type="entry name" value="NT-C2"/>
    <property type="match status" value="1"/>
</dbReference>
<evidence type="ECO:0000259" key="1">
    <source>
        <dbReference type="PROSITE" id="PS51840"/>
    </source>
</evidence>
<gene>
    <name evidence="2" type="ORF">BGTH12_LOCUS5010</name>
</gene>
<sequence>MNPLSMQPKPKFELYLKIYDLNNVPLVTGAAFVKWHLPSSTAAEHRGRTEKAVIKEHKVVWKYTRLIPLRLVINKNNELQECLINLEVVQDCSIAGRIDKIILGKIDLNLAEYVDEGDTDGEQSVVRRYLMQDSKINSTLRIGVGMRQVDGDREFIAPPLKTAMVFGKITGIVAGEQDGKDEVGNLPSISTSRDQGEAQDMYRQILAASWISHEGELMADQCIEDIFDGGDGWKPEKNTKSRAWREECHTNSQNLPKFHHARSRSSTSAKLQEIAAMGADPFCSIHEYGSHESLRAGGVDHMIERSLSTSHRPKVVHEVDEFSLTDDLIAWRVRDSVSSEKA</sequence>
<feature type="domain" description="C2 NT-type" evidence="1">
    <location>
        <begin position="2"/>
        <end position="148"/>
    </location>
</feature>
<evidence type="ECO:0000313" key="2">
    <source>
        <dbReference type="EMBL" id="CAD6503652.1"/>
    </source>
</evidence>
<dbReference type="PROSITE" id="PS51840">
    <property type="entry name" value="C2_NT"/>
    <property type="match status" value="1"/>
</dbReference>
<organism evidence="2 3">
    <name type="scientific">Blumeria graminis f. sp. triticale</name>
    <dbReference type="NCBI Taxonomy" id="1689686"/>
    <lineage>
        <taxon>Eukaryota</taxon>
        <taxon>Fungi</taxon>
        <taxon>Dikarya</taxon>
        <taxon>Ascomycota</taxon>
        <taxon>Pezizomycotina</taxon>
        <taxon>Leotiomycetes</taxon>
        <taxon>Erysiphales</taxon>
        <taxon>Erysiphaceae</taxon>
        <taxon>Blumeria</taxon>
    </lineage>
</organism>
<reference evidence="2" key="1">
    <citation type="submission" date="2020-10" db="EMBL/GenBank/DDBJ databases">
        <authorList>
            <person name="Muller C M."/>
        </authorList>
    </citation>
    <scope>NUCLEOTIDE SEQUENCE</scope>
    <source>
        <strain evidence="2">THUN-12</strain>
    </source>
</reference>
<evidence type="ECO:0000313" key="3">
    <source>
        <dbReference type="Proteomes" id="UP000683417"/>
    </source>
</evidence>
<dbReference type="Proteomes" id="UP000683417">
    <property type="component" value="Unassembled WGS sequence"/>
</dbReference>
<dbReference type="PANTHER" id="PTHR21456">
    <property type="entry name" value="FAMILY WITH SEQUENCE SIMILARITY 102"/>
    <property type="match status" value="1"/>
</dbReference>
<dbReference type="EMBL" id="CAJHIT010000007">
    <property type="protein sequence ID" value="CAD6503652.1"/>
    <property type="molecule type" value="Genomic_DNA"/>
</dbReference>
<accession>A0A9W4D4C9</accession>
<dbReference type="AlphaFoldDB" id="A0A9W4D4C9"/>
<proteinExistence type="predicted"/>
<dbReference type="PANTHER" id="PTHR21456:SF1">
    <property type="entry name" value="C2 NT-TYPE DOMAIN-CONTAINING PROTEIN"/>
    <property type="match status" value="1"/>
</dbReference>
<protein>
    <submittedName>
        <fullName evidence="2">BgTH12-03311</fullName>
    </submittedName>
</protein>
<dbReference type="InterPro" id="IPR039931">
    <property type="entry name" value="EEIG1/2-like"/>
</dbReference>